<dbReference type="SUPFAM" id="SSF51679">
    <property type="entry name" value="Bacterial luciferase-like"/>
    <property type="match status" value="1"/>
</dbReference>
<name>A0A1H0C019_ALLAB</name>
<dbReference type="EMBL" id="LT629701">
    <property type="protein sequence ID" value="SDN51155.1"/>
    <property type="molecule type" value="Genomic_DNA"/>
</dbReference>
<dbReference type="InterPro" id="IPR050766">
    <property type="entry name" value="Bact_Lucif_Oxidored"/>
</dbReference>
<accession>A0A1H0C019</accession>
<dbReference type="eggNOG" id="COG2141">
    <property type="taxonomic scope" value="Bacteria"/>
</dbReference>
<keyword evidence="4 6" id="KW-0503">Monooxygenase</keyword>
<proteinExistence type="inferred from homology"/>
<dbReference type="GO" id="GO:0004497">
    <property type="term" value="F:monooxygenase activity"/>
    <property type="evidence" value="ECO:0007669"/>
    <property type="project" value="UniProtKB-KW"/>
</dbReference>
<sequence length="374" mass="40541">MHAKAFGCFLPPFHDPSVSPYAALQRDIELCGLADDLGLDEVWVGEHHSSGWSTLSTPEMFLAALARETRRIRLATGVIPLPYHHPLHVAERMVLLDHLTGGRAILGVGTGTYVHDMEMTGVDPSTLRANFRASLDVVQALVNGETVDTETPWFTAKKAVLQLRPLRGSIETVVASSLSDPAIEMLTDTATTPTVHVVPPWGAIRPGMDKDPVGALVERVDAYRNKSGGATRVRCNVFVHVADSAAAGIDEILTGFSELRRGLYKKILGMPIPDSPVAHRKTVESLVDSGAFIIGDTATCTRAIRDLLDRLGDPVSLNFFVPRWVSHQATLDQLTTLSQEVLPGLFGALDGTAESMKLTAEEAARQMKRRTEIG</sequence>
<dbReference type="PANTHER" id="PTHR30137:SF16">
    <property type="entry name" value="BLL0895 PROTEIN"/>
    <property type="match status" value="1"/>
</dbReference>
<comment type="similarity">
    <text evidence="1">Belongs to the bacterial luciferase oxidoreductase family.</text>
</comment>
<evidence type="ECO:0000256" key="4">
    <source>
        <dbReference type="ARBA" id="ARBA00023033"/>
    </source>
</evidence>
<keyword evidence="2" id="KW-0285">Flavoprotein</keyword>
<evidence type="ECO:0000313" key="7">
    <source>
        <dbReference type="Proteomes" id="UP000183376"/>
    </source>
</evidence>
<dbReference type="Pfam" id="PF00296">
    <property type="entry name" value="Bac_luciferase"/>
    <property type="match status" value="1"/>
</dbReference>
<evidence type="ECO:0000256" key="2">
    <source>
        <dbReference type="ARBA" id="ARBA00022630"/>
    </source>
</evidence>
<dbReference type="OrthoDB" id="5241801at2"/>
<gene>
    <name evidence="6" type="ORF">SAMN04489726_6940</name>
</gene>
<evidence type="ECO:0000256" key="3">
    <source>
        <dbReference type="ARBA" id="ARBA00023002"/>
    </source>
</evidence>
<dbReference type="PANTHER" id="PTHR30137">
    <property type="entry name" value="LUCIFERASE-LIKE MONOOXYGENASE"/>
    <property type="match status" value="1"/>
</dbReference>
<evidence type="ECO:0000313" key="6">
    <source>
        <dbReference type="EMBL" id="SDN51155.1"/>
    </source>
</evidence>
<dbReference type="RefSeq" id="WP_052406705.1">
    <property type="nucleotide sequence ID" value="NZ_JOEF01000001.1"/>
</dbReference>
<organism evidence="6 7">
    <name type="scientific">Allokutzneria albata</name>
    <name type="common">Kibdelosporangium albatum</name>
    <dbReference type="NCBI Taxonomy" id="211114"/>
    <lineage>
        <taxon>Bacteria</taxon>
        <taxon>Bacillati</taxon>
        <taxon>Actinomycetota</taxon>
        <taxon>Actinomycetes</taxon>
        <taxon>Pseudonocardiales</taxon>
        <taxon>Pseudonocardiaceae</taxon>
        <taxon>Allokutzneria</taxon>
    </lineage>
</organism>
<dbReference type="GO" id="GO:0016705">
    <property type="term" value="F:oxidoreductase activity, acting on paired donors, with incorporation or reduction of molecular oxygen"/>
    <property type="evidence" value="ECO:0007669"/>
    <property type="project" value="InterPro"/>
</dbReference>
<protein>
    <submittedName>
        <fullName evidence="6">Limonene 1,2-monooxygenase</fullName>
    </submittedName>
</protein>
<dbReference type="GO" id="GO:0005829">
    <property type="term" value="C:cytosol"/>
    <property type="evidence" value="ECO:0007669"/>
    <property type="project" value="TreeGrafter"/>
</dbReference>
<keyword evidence="3" id="KW-0560">Oxidoreductase</keyword>
<dbReference type="Gene3D" id="3.20.20.30">
    <property type="entry name" value="Luciferase-like domain"/>
    <property type="match status" value="1"/>
</dbReference>
<dbReference type="AlphaFoldDB" id="A0A1H0C019"/>
<dbReference type="InterPro" id="IPR036661">
    <property type="entry name" value="Luciferase-like_sf"/>
</dbReference>
<feature type="domain" description="Luciferase-like" evidence="5">
    <location>
        <begin position="6"/>
        <end position="254"/>
    </location>
</feature>
<dbReference type="Proteomes" id="UP000183376">
    <property type="component" value="Chromosome I"/>
</dbReference>
<dbReference type="InterPro" id="IPR011251">
    <property type="entry name" value="Luciferase-like_dom"/>
</dbReference>
<dbReference type="STRING" id="211114.SAMN04489726_6940"/>
<evidence type="ECO:0000259" key="5">
    <source>
        <dbReference type="Pfam" id="PF00296"/>
    </source>
</evidence>
<keyword evidence="7" id="KW-1185">Reference proteome</keyword>
<evidence type="ECO:0000256" key="1">
    <source>
        <dbReference type="ARBA" id="ARBA00010426"/>
    </source>
</evidence>
<reference evidence="6 7" key="1">
    <citation type="submission" date="2016-10" db="EMBL/GenBank/DDBJ databases">
        <authorList>
            <person name="de Groot N.N."/>
        </authorList>
    </citation>
    <scope>NUCLEOTIDE SEQUENCE [LARGE SCALE GENOMIC DNA]</scope>
    <source>
        <strain evidence="6 7">DSM 44149</strain>
    </source>
</reference>